<dbReference type="CDD" id="cd09272">
    <property type="entry name" value="RNase_HI_RT_Ty1"/>
    <property type="match status" value="1"/>
</dbReference>
<evidence type="ECO:0000313" key="2">
    <source>
        <dbReference type="Proteomes" id="UP000257109"/>
    </source>
</evidence>
<feature type="non-terminal residue" evidence="1">
    <location>
        <position position="1"/>
    </location>
</feature>
<accession>A0A371GSE1</accession>
<proteinExistence type="predicted"/>
<comment type="caution">
    <text evidence="1">The sequence shown here is derived from an EMBL/GenBank/DDBJ whole genome shotgun (WGS) entry which is preliminary data.</text>
</comment>
<dbReference type="Proteomes" id="UP000257109">
    <property type="component" value="Unassembled WGS sequence"/>
</dbReference>
<dbReference type="AlphaFoldDB" id="A0A371GSE1"/>
<dbReference type="PANTHER" id="PTHR11439:SF467">
    <property type="entry name" value="INTEGRASE CATALYTIC DOMAIN-CONTAINING PROTEIN"/>
    <property type="match status" value="1"/>
</dbReference>
<dbReference type="OrthoDB" id="1421472at2759"/>
<keyword evidence="2" id="KW-1185">Reference proteome</keyword>
<dbReference type="EMBL" id="QJKJ01004636">
    <property type="protein sequence ID" value="RDX93343.1"/>
    <property type="molecule type" value="Genomic_DNA"/>
</dbReference>
<sequence length="130" mass="15434">MEVVIRILLYLKYTIGRGIMFSRNNHLNVERGNLVTWKKFWGMSKGLCELLWVRTLLTKIGFKSKTEMNLFCDNMKAIKIVHNPIQHDCTKYIEIDRHFIKQNLEKIIRFSFIQSKNQLVDMLTKIVSSK</sequence>
<dbReference type="STRING" id="157652.A0A371GSE1"/>
<protein>
    <submittedName>
        <fullName evidence="1">Copia protein</fullName>
    </submittedName>
</protein>
<dbReference type="PANTHER" id="PTHR11439">
    <property type="entry name" value="GAG-POL-RELATED RETROTRANSPOSON"/>
    <property type="match status" value="1"/>
</dbReference>
<reference evidence="1" key="1">
    <citation type="submission" date="2018-05" db="EMBL/GenBank/DDBJ databases">
        <title>Draft genome of Mucuna pruriens seed.</title>
        <authorList>
            <person name="Nnadi N.E."/>
            <person name="Vos R."/>
            <person name="Hasami M.H."/>
            <person name="Devisetty U.K."/>
            <person name="Aguiy J.C."/>
        </authorList>
    </citation>
    <scope>NUCLEOTIDE SEQUENCE [LARGE SCALE GENOMIC DNA]</scope>
    <source>
        <strain evidence="1">JCA_2017</strain>
    </source>
</reference>
<evidence type="ECO:0000313" key="1">
    <source>
        <dbReference type="EMBL" id="RDX93343.1"/>
    </source>
</evidence>
<feature type="non-terminal residue" evidence="1">
    <location>
        <position position="130"/>
    </location>
</feature>
<name>A0A371GSE1_MUCPR</name>
<gene>
    <name evidence="1" type="primary">GIP</name>
    <name evidence="1" type="ORF">CR513_24410</name>
</gene>
<organism evidence="1 2">
    <name type="scientific">Mucuna pruriens</name>
    <name type="common">Velvet bean</name>
    <name type="synonym">Dolichos pruriens</name>
    <dbReference type="NCBI Taxonomy" id="157652"/>
    <lineage>
        <taxon>Eukaryota</taxon>
        <taxon>Viridiplantae</taxon>
        <taxon>Streptophyta</taxon>
        <taxon>Embryophyta</taxon>
        <taxon>Tracheophyta</taxon>
        <taxon>Spermatophyta</taxon>
        <taxon>Magnoliopsida</taxon>
        <taxon>eudicotyledons</taxon>
        <taxon>Gunneridae</taxon>
        <taxon>Pentapetalae</taxon>
        <taxon>rosids</taxon>
        <taxon>fabids</taxon>
        <taxon>Fabales</taxon>
        <taxon>Fabaceae</taxon>
        <taxon>Papilionoideae</taxon>
        <taxon>50 kb inversion clade</taxon>
        <taxon>NPAAA clade</taxon>
        <taxon>indigoferoid/millettioid clade</taxon>
        <taxon>Phaseoleae</taxon>
        <taxon>Mucuna</taxon>
    </lineage>
</organism>